<dbReference type="AlphaFoldDB" id="A0A485LMM4"/>
<evidence type="ECO:0000313" key="5">
    <source>
        <dbReference type="Proteomes" id="UP000332933"/>
    </source>
</evidence>
<protein>
    <submittedName>
        <fullName evidence="4">Aste57867_23432 protein</fullName>
    </submittedName>
</protein>
<feature type="transmembrane region" description="Helical" evidence="1">
    <location>
        <begin position="45"/>
        <end position="66"/>
    </location>
</feature>
<proteinExistence type="predicted"/>
<dbReference type="Proteomes" id="UP000332933">
    <property type="component" value="Unassembled WGS sequence"/>
</dbReference>
<keyword evidence="1" id="KW-0472">Membrane</keyword>
<evidence type="ECO:0000313" key="3">
    <source>
        <dbReference type="EMBL" id="KAF0684628.1"/>
    </source>
</evidence>
<reference evidence="4 5" key="1">
    <citation type="submission" date="2019-03" db="EMBL/GenBank/DDBJ databases">
        <authorList>
            <person name="Gaulin E."/>
            <person name="Dumas B."/>
        </authorList>
    </citation>
    <scope>NUCLEOTIDE SEQUENCE [LARGE SCALE GENOMIC DNA]</scope>
    <source>
        <strain evidence="4">CBS 568.67</strain>
    </source>
</reference>
<dbReference type="OrthoDB" id="78125at2759"/>
<sequence>MWRDGLGRMTSGLLMGVVLAAAHTQSKEETIRRSSYNASSTDTLIIALGMVFVAVGTGSFVAFVLVSAARRPHDETSAQAPAVDVDDMPLLSDVDMYPLESRHSDVESRMQYPVHHQHPHLVRRETPLLERCGSSTVSDYQMGDEATTELKPLTFSVESQRFNVQMRSSHQPPHANSR</sequence>
<keyword evidence="5" id="KW-1185">Reference proteome</keyword>
<keyword evidence="1" id="KW-1133">Transmembrane helix</keyword>
<organism evidence="4 5">
    <name type="scientific">Aphanomyces stellatus</name>
    <dbReference type="NCBI Taxonomy" id="120398"/>
    <lineage>
        <taxon>Eukaryota</taxon>
        <taxon>Sar</taxon>
        <taxon>Stramenopiles</taxon>
        <taxon>Oomycota</taxon>
        <taxon>Saprolegniomycetes</taxon>
        <taxon>Saprolegniales</taxon>
        <taxon>Verrucalvaceae</taxon>
        <taxon>Aphanomyces</taxon>
    </lineage>
</organism>
<name>A0A485LMM4_9STRA</name>
<feature type="chain" id="PRO_5036116563" evidence="2">
    <location>
        <begin position="21"/>
        <end position="178"/>
    </location>
</feature>
<dbReference type="EMBL" id="VJMH01007269">
    <property type="protein sequence ID" value="KAF0684628.1"/>
    <property type="molecule type" value="Genomic_DNA"/>
</dbReference>
<evidence type="ECO:0000313" key="4">
    <source>
        <dbReference type="EMBL" id="VFU00078.1"/>
    </source>
</evidence>
<dbReference type="EMBL" id="CAADRA010007295">
    <property type="protein sequence ID" value="VFU00078.1"/>
    <property type="molecule type" value="Genomic_DNA"/>
</dbReference>
<gene>
    <name evidence="4" type="primary">Aste57867_23432</name>
    <name evidence="3" type="ORF">As57867_023361</name>
    <name evidence="4" type="ORF">ASTE57867_23432</name>
</gene>
<evidence type="ECO:0000256" key="2">
    <source>
        <dbReference type="SAM" id="SignalP"/>
    </source>
</evidence>
<keyword evidence="2" id="KW-0732">Signal</keyword>
<accession>A0A485LMM4</accession>
<keyword evidence="1" id="KW-0812">Transmembrane</keyword>
<feature type="signal peptide" evidence="2">
    <location>
        <begin position="1"/>
        <end position="20"/>
    </location>
</feature>
<reference evidence="3" key="2">
    <citation type="submission" date="2019-06" db="EMBL/GenBank/DDBJ databases">
        <title>Genomics analysis of Aphanomyces spp. identifies a new class of oomycete effector associated with host adaptation.</title>
        <authorList>
            <person name="Gaulin E."/>
        </authorList>
    </citation>
    <scope>NUCLEOTIDE SEQUENCE</scope>
    <source>
        <strain evidence="3">CBS 578.67</strain>
    </source>
</reference>
<evidence type="ECO:0000256" key="1">
    <source>
        <dbReference type="SAM" id="Phobius"/>
    </source>
</evidence>